<dbReference type="SMART" id="SM00450">
    <property type="entry name" value="RHOD"/>
    <property type="match status" value="3"/>
</dbReference>
<dbReference type="SUPFAM" id="SSF52821">
    <property type="entry name" value="Rhodanese/Cell cycle control phosphatase"/>
    <property type="match status" value="3"/>
</dbReference>
<keyword evidence="1" id="KW-0677">Repeat</keyword>
<evidence type="ECO:0000259" key="3">
    <source>
        <dbReference type="PROSITE" id="PS50206"/>
    </source>
</evidence>
<dbReference type="EMBL" id="JACSQG010000001">
    <property type="protein sequence ID" value="MBD7975625.1"/>
    <property type="molecule type" value="Genomic_DNA"/>
</dbReference>
<feature type="domain" description="Rhodanese" evidence="3">
    <location>
        <begin position="179"/>
        <end position="283"/>
    </location>
</feature>
<reference evidence="4 5" key="1">
    <citation type="submission" date="2020-08" db="EMBL/GenBank/DDBJ databases">
        <title>A Genomic Blueprint of the Chicken Gut Microbiome.</title>
        <authorList>
            <person name="Gilroy R."/>
            <person name="Ravi A."/>
            <person name="Getino M."/>
            <person name="Pursley I."/>
            <person name="Horton D.L."/>
            <person name="Alikhan N.-F."/>
            <person name="Baker D."/>
            <person name="Gharbi K."/>
            <person name="Hall N."/>
            <person name="Watson M."/>
            <person name="Adriaenssens E.M."/>
            <person name="Foster-Nyarko E."/>
            <person name="Jarju S."/>
            <person name="Secka A."/>
            <person name="Antonio M."/>
            <person name="Oren A."/>
            <person name="Chaudhuri R."/>
            <person name="La Ragione R.M."/>
            <person name="Hildebrand F."/>
            <person name="Pallen M.J."/>
        </authorList>
    </citation>
    <scope>NUCLEOTIDE SEQUENCE [LARGE SCALE GENOMIC DNA]</scope>
    <source>
        <strain evidence="4 5">Sa2CUA2</strain>
    </source>
</reference>
<comment type="caution">
    <text evidence="4">The sequence shown here is derived from an EMBL/GenBank/DDBJ whole genome shotgun (WGS) entry which is preliminary data.</text>
</comment>
<evidence type="ECO:0000256" key="1">
    <source>
        <dbReference type="ARBA" id="ARBA00022737"/>
    </source>
</evidence>
<proteinExistence type="predicted"/>
<accession>A0ABR8TIN7</accession>
<dbReference type="InterPro" id="IPR051126">
    <property type="entry name" value="Thiosulfate_sulfurtransferase"/>
</dbReference>
<dbReference type="PANTHER" id="PTHR43855">
    <property type="entry name" value="THIOSULFATE SULFURTRANSFERASE"/>
    <property type="match status" value="1"/>
</dbReference>
<dbReference type="Pfam" id="PF00581">
    <property type="entry name" value="Rhodanese"/>
    <property type="match status" value="3"/>
</dbReference>
<feature type="domain" description="Rhodanese" evidence="3">
    <location>
        <begin position="315"/>
        <end position="418"/>
    </location>
</feature>
<dbReference type="InterPro" id="IPR036873">
    <property type="entry name" value="Rhodanese-like_dom_sf"/>
</dbReference>
<keyword evidence="5" id="KW-1185">Reference proteome</keyword>
<name>A0ABR8TIN7_9PSED</name>
<feature type="domain" description="Rhodanese" evidence="3">
    <location>
        <begin position="45"/>
        <end position="149"/>
    </location>
</feature>
<evidence type="ECO:0000256" key="2">
    <source>
        <dbReference type="SAM" id="SignalP"/>
    </source>
</evidence>
<feature type="chain" id="PRO_5046304802" description="Rhodanese domain-containing protein" evidence="2">
    <location>
        <begin position="30"/>
        <end position="419"/>
    </location>
</feature>
<protein>
    <recommendedName>
        <fullName evidence="3">Rhodanese domain-containing protein</fullName>
    </recommendedName>
</protein>
<dbReference type="InterPro" id="IPR001763">
    <property type="entry name" value="Rhodanese-like_dom"/>
</dbReference>
<sequence>MNSPSLRHLLASSLTVLALAGTVPSLASAAPGLIVSQAEFRTLSQQAGVKILDIRSEAEYAKGHVAGAIHLPWQALNVSERDGIRNEYADDAQIERALRQAGISYDDTLLIYGATSMAGRTYVVLDYAGFDKLHVLDGGLSQWKGTLTTQPTRVTPSDFKLTQKRENRVERDFVAQHIGATDTVILDGRFLAASEDGVIPSAKAIPVTDFLNKKTSEVRNRQDVLNELAAKGITPDKAVVSYCGSGAFASSSYLFLKDLGFNNVKFYDKSWDDWSRADTPQTLQLANFSFAGDALNQANSLGPKFLDEAAVRAAQKAGAVVVDVRPADDYVVGRIPDSVNVYWNDTLNADRTLKSSAELRELFAKQGVTADKHVVIFARGGLQLAQAYTVLKLLGVERVDAFEGKWEGWVNPGYGPFKG</sequence>
<feature type="signal peptide" evidence="2">
    <location>
        <begin position="1"/>
        <end position="29"/>
    </location>
</feature>
<dbReference type="CDD" id="cd01448">
    <property type="entry name" value="TST_Repeat_1"/>
    <property type="match status" value="1"/>
</dbReference>
<dbReference type="Gene3D" id="3.40.250.10">
    <property type="entry name" value="Rhodanese-like domain"/>
    <property type="match status" value="3"/>
</dbReference>
<evidence type="ECO:0000313" key="5">
    <source>
        <dbReference type="Proteomes" id="UP000611945"/>
    </source>
</evidence>
<evidence type="ECO:0000313" key="4">
    <source>
        <dbReference type="EMBL" id="MBD7975625.1"/>
    </source>
</evidence>
<gene>
    <name evidence="4" type="ORF">H9642_00305</name>
</gene>
<dbReference type="PANTHER" id="PTHR43855:SF1">
    <property type="entry name" value="THIOSULFATE SULFURTRANSFERASE"/>
    <property type="match status" value="1"/>
</dbReference>
<organism evidence="4 5">
    <name type="scientific">Serpens gallinarum</name>
    <dbReference type="NCBI Taxonomy" id="2763075"/>
    <lineage>
        <taxon>Bacteria</taxon>
        <taxon>Pseudomonadati</taxon>
        <taxon>Pseudomonadota</taxon>
        <taxon>Gammaproteobacteria</taxon>
        <taxon>Pseudomonadales</taxon>
        <taxon>Pseudomonadaceae</taxon>
        <taxon>Pseudomonas</taxon>
    </lineage>
</organism>
<dbReference type="RefSeq" id="WP_251834422.1">
    <property type="nucleotide sequence ID" value="NZ_JACSQG010000001.1"/>
</dbReference>
<dbReference type="PROSITE" id="PS50206">
    <property type="entry name" value="RHODANESE_3"/>
    <property type="match status" value="3"/>
</dbReference>
<dbReference type="Proteomes" id="UP000611945">
    <property type="component" value="Unassembled WGS sequence"/>
</dbReference>
<keyword evidence="2" id="KW-0732">Signal</keyword>